<keyword evidence="2" id="KW-1185">Reference proteome</keyword>
<proteinExistence type="predicted"/>
<dbReference type="VEuPathDB" id="VectorBase:AQUA015288"/>
<evidence type="ECO:0000313" key="2">
    <source>
        <dbReference type="Proteomes" id="UP000076407"/>
    </source>
</evidence>
<accession>A0A182XU07</accession>
<name>A0A182XU07_ANOQN</name>
<sequence length="41" mass="4880">MIQLLLLRYISNFNSEHIPSYNLSKCVVLIFRFILLPRSIN</sequence>
<reference evidence="1" key="1">
    <citation type="submission" date="2020-05" db="UniProtKB">
        <authorList>
            <consortium name="EnsemblMetazoa"/>
        </authorList>
    </citation>
    <scope>IDENTIFICATION</scope>
    <source>
        <strain evidence="1">SANGQUA</strain>
    </source>
</reference>
<dbReference type="AlphaFoldDB" id="A0A182XU07"/>
<protein>
    <submittedName>
        <fullName evidence="1">Uncharacterized protein</fullName>
    </submittedName>
</protein>
<dbReference type="EnsemblMetazoa" id="AQUA015288-RA">
    <property type="protein sequence ID" value="AQUA015288-PA"/>
    <property type="gene ID" value="AQUA015288"/>
</dbReference>
<dbReference type="Proteomes" id="UP000076407">
    <property type="component" value="Unassembled WGS sequence"/>
</dbReference>
<organism evidence="1 2">
    <name type="scientific">Anopheles quadriannulatus</name>
    <name type="common">Mosquito</name>
    <dbReference type="NCBI Taxonomy" id="34691"/>
    <lineage>
        <taxon>Eukaryota</taxon>
        <taxon>Metazoa</taxon>
        <taxon>Ecdysozoa</taxon>
        <taxon>Arthropoda</taxon>
        <taxon>Hexapoda</taxon>
        <taxon>Insecta</taxon>
        <taxon>Pterygota</taxon>
        <taxon>Neoptera</taxon>
        <taxon>Endopterygota</taxon>
        <taxon>Diptera</taxon>
        <taxon>Nematocera</taxon>
        <taxon>Culicoidea</taxon>
        <taxon>Culicidae</taxon>
        <taxon>Anophelinae</taxon>
        <taxon>Anopheles</taxon>
    </lineage>
</organism>
<evidence type="ECO:0000313" key="1">
    <source>
        <dbReference type="EnsemblMetazoa" id="AQUA015288-PA"/>
    </source>
</evidence>